<protein>
    <submittedName>
        <fullName evidence="1">Uncharacterized protein</fullName>
    </submittedName>
</protein>
<reference evidence="1 2" key="1">
    <citation type="submission" date="2024-10" db="EMBL/GenBank/DDBJ databases">
        <authorList>
            <person name="Kim D."/>
        </authorList>
    </citation>
    <scope>NUCLEOTIDE SEQUENCE [LARGE SCALE GENOMIC DNA]</scope>
    <source>
        <strain evidence="1">BH-2024</strain>
    </source>
</reference>
<keyword evidence="2" id="KW-1185">Reference proteome</keyword>
<comment type="caution">
    <text evidence="1">The sequence shown here is derived from an EMBL/GenBank/DDBJ whole genome shotgun (WGS) entry which is preliminary data.</text>
</comment>
<sequence>MSDYDKLKLSPSKLGDLQIRRTKRTKNARIYKQIANGKENWYPLPEDQLPAEITSFQRIEIRYVDSEVIAFLQRIERLFKDCGIVLRVHILPNQRRSWSIFKDKIWPMINKNITAFVTPSTWLPLLQQNIAQTALINFANLRMLEYFNAPPSQEAIDWLHISSTDGRPKAVRCGLLGELVDDFRARFVAASSPTIFIVLLHCVQPIEPFQIDNDVTNERMELQLLTNADPRTTALVHRRLLVRCPVDRNVEQWKQFEQSVLNWDSATHPRLYIQLNDVHLGEDITNEGEGTSNQ</sequence>
<gene>
    <name evidence="1" type="ORF">niasHT_014441</name>
</gene>
<accession>A0ABD2KZ89</accession>
<dbReference type="AlphaFoldDB" id="A0ABD2KZ89"/>
<dbReference type="EMBL" id="JBICBT010000591">
    <property type="protein sequence ID" value="KAL3108292.1"/>
    <property type="molecule type" value="Genomic_DNA"/>
</dbReference>
<dbReference type="Proteomes" id="UP001620626">
    <property type="component" value="Unassembled WGS sequence"/>
</dbReference>
<evidence type="ECO:0000313" key="2">
    <source>
        <dbReference type="Proteomes" id="UP001620626"/>
    </source>
</evidence>
<name>A0ABD2KZ89_9BILA</name>
<proteinExistence type="predicted"/>
<evidence type="ECO:0000313" key="1">
    <source>
        <dbReference type="EMBL" id="KAL3108292.1"/>
    </source>
</evidence>
<organism evidence="1 2">
    <name type="scientific">Heterodera trifolii</name>
    <dbReference type="NCBI Taxonomy" id="157864"/>
    <lineage>
        <taxon>Eukaryota</taxon>
        <taxon>Metazoa</taxon>
        <taxon>Ecdysozoa</taxon>
        <taxon>Nematoda</taxon>
        <taxon>Chromadorea</taxon>
        <taxon>Rhabditida</taxon>
        <taxon>Tylenchina</taxon>
        <taxon>Tylenchomorpha</taxon>
        <taxon>Tylenchoidea</taxon>
        <taxon>Heteroderidae</taxon>
        <taxon>Heteroderinae</taxon>
        <taxon>Heterodera</taxon>
    </lineage>
</organism>